<evidence type="ECO:0000313" key="2">
    <source>
        <dbReference type="EMBL" id="BDS11831.1"/>
    </source>
</evidence>
<feature type="transmembrane region" description="Helical" evidence="1">
    <location>
        <begin position="17"/>
        <end position="36"/>
    </location>
</feature>
<accession>A0A916DTY2</accession>
<evidence type="ECO:0000313" key="3">
    <source>
        <dbReference type="Proteomes" id="UP001060919"/>
    </source>
</evidence>
<dbReference type="EMBL" id="AP026867">
    <property type="protein sequence ID" value="BDS11831.1"/>
    <property type="molecule type" value="Genomic_DNA"/>
</dbReference>
<dbReference type="Proteomes" id="UP001060919">
    <property type="component" value="Chromosome"/>
</dbReference>
<dbReference type="AlphaFoldDB" id="A0A916DTY2"/>
<keyword evidence="3" id="KW-1185">Reference proteome</keyword>
<keyword evidence="1" id="KW-1133">Transmembrane helix</keyword>
<protein>
    <submittedName>
        <fullName evidence="2">Uncharacterized protein</fullName>
    </submittedName>
</protein>
<proteinExistence type="predicted"/>
<reference evidence="2" key="1">
    <citation type="submission" date="2022-09" db="EMBL/GenBank/DDBJ databases">
        <title>Aureispira anguillicida sp. nov., isolated from Leptocephalus of Japanese eel Anguilla japonica.</title>
        <authorList>
            <person name="Yuasa K."/>
            <person name="Mekata T."/>
            <person name="Ikunari K."/>
        </authorList>
    </citation>
    <scope>NUCLEOTIDE SEQUENCE</scope>
    <source>
        <strain evidence="2">EL160426</strain>
    </source>
</reference>
<evidence type="ECO:0000256" key="1">
    <source>
        <dbReference type="SAM" id="Phobius"/>
    </source>
</evidence>
<gene>
    <name evidence="2" type="ORF">AsAng_0025450</name>
</gene>
<keyword evidence="1" id="KW-0472">Membrane</keyword>
<dbReference type="KEGG" id="aup:AsAng_0025450"/>
<name>A0A916DTY2_9BACT</name>
<organism evidence="2 3">
    <name type="scientific">Aureispira anguillae</name>
    <dbReference type="NCBI Taxonomy" id="2864201"/>
    <lineage>
        <taxon>Bacteria</taxon>
        <taxon>Pseudomonadati</taxon>
        <taxon>Bacteroidota</taxon>
        <taxon>Saprospiria</taxon>
        <taxon>Saprospirales</taxon>
        <taxon>Saprospiraceae</taxon>
        <taxon>Aureispira</taxon>
    </lineage>
</organism>
<sequence>MYKKRNAYFWEPKLIKIIYFLMVDSFFLFNIIYTYLKIKNT</sequence>
<keyword evidence="1" id="KW-0812">Transmembrane</keyword>